<accession>A0A7L7KSM1</accession>
<protein>
    <submittedName>
        <fullName evidence="1">HAD family phosphatase</fullName>
    </submittedName>
</protein>
<dbReference type="PROSITE" id="PS01229">
    <property type="entry name" value="COF_2"/>
    <property type="match status" value="1"/>
</dbReference>
<dbReference type="CDD" id="cd07516">
    <property type="entry name" value="HAD_Pase"/>
    <property type="match status" value="1"/>
</dbReference>
<organism evidence="1 2">
    <name type="scientific">Candidatus Xianfuyuplasma coldseepsis</name>
    <dbReference type="NCBI Taxonomy" id="2782163"/>
    <lineage>
        <taxon>Bacteria</taxon>
        <taxon>Bacillati</taxon>
        <taxon>Mycoplasmatota</taxon>
        <taxon>Mollicutes</taxon>
        <taxon>Candidatus Izemoplasmatales</taxon>
        <taxon>Candidatus Izemoplasmataceae</taxon>
        <taxon>Candidatus Xianfuyuplasma</taxon>
    </lineage>
</organism>
<dbReference type="Gene3D" id="3.40.50.1000">
    <property type="entry name" value="HAD superfamily/HAD-like"/>
    <property type="match status" value="1"/>
</dbReference>
<dbReference type="PANTHER" id="PTHR10000">
    <property type="entry name" value="PHOSPHOSERINE PHOSPHATASE"/>
    <property type="match status" value="1"/>
</dbReference>
<dbReference type="GO" id="GO:0016791">
    <property type="term" value="F:phosphatase activity"/>
    <property type="evidence" value="ECO:0007669"/>
    <property type="project" value="TreeGrafter"/>
</dbReference>
<evidence type="ECO:0000313" key="1">
    <source>
        <dbReference type="EMBL" id="QMS85409.1"/>
    </source>
</evidence>
<dbReference type="Proteomes" id="UP000514720">
    <property type="component" value="Chromosome"/>
</dbReference>
<dbReference type="EMBL" id="CP048914">
    <property type="protein sequence ID" value="QMS85409.1"/>
    <property type="molecule type" value="Genomic_DNA"/>
</dbReference>
<reference evidence="1 2" key="1">
    <citation type="submission" date="2020-02" db="EMBL/GenBank/DDBJ databases">
        <authorList>
            <person name="Zheng R.K."/>
            <person name="Sun C.M."/>
        </authorList>
    </citation>
    <scope>NUCLEOTIDE SEQUENCE [LARGE SCALE GENOMIC DNA]</scope>
    <source>
        <strain evidence="2">zrk13</strain>
    </source>
</reference>
<dbReference type="GO" id="GO:0005829">
    <property type="term" value="C:cytosol"/>
    <property type="evidence" value="ECO:0007669"/>
    <property type="project" value="TreeGrafter"/>
</dbReference>
<sequence length="277" mass="31995">MEKYLIALDLDGTLLADWQTITPKTKKYLRSLSQQGHDIVIATGRPFRSSEEFYDQLGLTSPIINYNGGLITNKHDPDFDVRNISIPKEYIYDIVQQNKDIIKNAFGEVLDDIFLWHDTEEIRPLLHYFNGAKLTVGHFEDILHEDPNGFLIVCHQGQAQHLEDFIADKYKDRVLARNWGSFYNYVIELYTPETNKGLGLQYVAEHLGYDQDHIIAFGDAHNDIEMLRYAGLGVAMKNAQDRLKVHADDITEYDNTEDGLVHYLTSFFKTKQKHVKK</sequence>
<dbReference type="SFLD" id="SFLDS00003">
    <property type="entry name" value="Haloacid_Dehalogenase"/>
    <property type="match status" value="1"/>
</dbReference>
<dbReference type="SUPFAM" id="SSF56784">
    <property type="entry name" value="HAD-like"/>
    <property type="match status" value="1"/>
</dbReference>
<dbReference type="Gene3D" id="3.30.1240.10">
    <property type="match status" value="1"/>
</dbReference>
<dbReference type="InterPro" id="IPR000150">
    <property type="entry name" value="Cof"/>
</dbReference>
<dbReference type="PROSITE" id="PS01228">
    <property type="entry name" value="COF_1"/>
    <property type="match status" value="1"/>
</dbReference>
<dbReference type="InterPro" id="IPR023214">
    <property type="entry name" value="HAD_sf"/>
</dbReference>
<keyword evidence="2" id="KW-1185">Reference proteome</keyword>
<proteinExistence type="predicted"/>
<dbReference type="InterPro" id="IPR006379">
    <property type="entry name" value="HAD-SF_hydro_IIB"/>
</dbReference>
<name>A0A7L7KSM1_9MOLU</name>
<dbReference type="AlphaFoldDB" id="A0A7L7KSM1"/>
<dbReference type="RefSeq" id="WP_258877203.1">
    <property type="nucleotide sequence ID" value="NZ_CP048914.1"/>
</dbReference>
<dbReference type="SFLD" id="SFLDG01140">
    <property type="entry name" value="C2.B:_Phosphomannomutase_and_P"/>
    <property type="match status" value="1"/>
</dbReference>
<dbReference type="InterPro" id="IPR036412">
    <property type="entry name" value="HAD-like_sf"/>
</dbReference>
<gene>
    <name evidence="1" type="ORF">G4Z02_06455</name>
</gene>
<dbReference type="NCBIfam" id="TIGR01484">
    <property type="entry name" value="HAD-SF-IIB"/>
    <property type="match status" value="1"/>
</dbReference>
<dbReference type="Pfam" id="PF08282">
    <property type="entry name" value="Hydrolase_3"/>
    <property type="match status" value="1"/>
</dbReference>
<dbReference type="KEGG" id="xcl:G4Z02_06455"/>
<evidence type="ECO:0000313" key="2">
    <source>
        <dbReference type="Proteomes" id="UP000514720"/>
    </source>
</evidence>
<dbReference type="PANTHER" id="PTHR10000:SF23">
    <property type="entry name" value="5-AMINO-6-(5-PHOSPHO-D-RIBITYLAMINO)URACIL PHOSPHATASE YITU"/>
    <property type="match status" value="1"/>
</dbReference>
<dbReference type="GO" id="GO:0000287">
    <property type="term" value="F:magnesium ion binding"/>
    <property type="evidence" value="ECO:0007669"/>
    <property type="project" value="TreeGrafter"/>
</dbReference>
<dbReference type="NCBIfam" id="TIGR00099">
    <property type="entry name" value="Cof-subfamily"/>
    <property type="match status" value="1"/>
</dbReference>